<proteinExistence type="predicted"/>
<dbReference type="EMBL" id="CH902620">
    <property type="protein sequence ID" value="EDV32265.2"/>
    <property type="molecule type" value="Genomic_DNA"/>
</dbReference>
<dbReference type="GO" id="GO:0006913">
    <property type="term" value="P:nucleocytoplasmic transport"/>
    <property type="evidence" value="ECO:0007669"/>
    <property type="project" value="TreeGrafter"/>
</dbReference>
<dbReference type="InterPro" id="IPR015943">
    <property type="entry name" value="WD40/YVTN_repeat-like_dom_sf"/>
</dbReference>
<keyword evidence="2" id="KW-1185">Reference proteome</keyword>
<dbReference type="HOGENOM" id="CLU_048801_0_0_1"/>
<dbReference type="InParanoid" id="B3MPL7"/>
<dbReference type="STRING" id="7217.B3MPL7"/>
<accession>B3MPL7</accession>
<dbReference type="SUPFAM" id="SSF50978">
    <property type="entry name" value="WD40 repeat-like"/>
    <property type="match status" value="1"/>
</dbReference>
<gene>
    <name evidence="1" type="primary">Dana\GF15746</name>
    <name evidence="1" type="synonym">dana_GLEANR_16510</name>
    <name evidence="1" type="ORF">GF15746</name>
</gene>
<sequence length="453" mass="52350">MEQLDFGREFREASFGDGNANNQRNRSTIYRILKVIVHVFYELKKWISFMIEWFEIIANVPLNYLKEKKIIVHPDTLAEFNQSRGWKTAVYKGVEFHPNCPYELMALLTYHDIVVLHDERSIAPTKFSAYEQKNATCMAFRPWSHGYELAVGCAAGIFLWTSNVRSCPDFEIRDKQTRTRMQLLKDDGHVYVTSLQWNEDGTTLVSSSLGTNHIIMWDPDSRQKLRLIPHPGNGCSFFLLKYTPNFRALLCGQCDVGASLCVVGGRSNWRRFQVLTEHKIQTAGWTCCSTYILFVDKGSTILYSCKADEEMEVFLQPEPSWTLEKVTDLKEITTIYGEKREGGEPHTIVMDPFGIYIAIIFKDQPFVLLALLISPRGSRLIFRPLEYICYEVEEADKSDNDIFPICMGFAKPRIDEPHIRWLVIVWSSERVQRKVLEVNTMKEALNIHSLKNT</sequence>
<dbReference type="GO" id="GO:0005643">
    <property type="term" value="C:nuclear pore"/>
    <property type="evidence" value="ECO:0007669"/>
    <property type="project" value="TreeGrafter"/>
</dbReference>
<dbReference type="InterPro" id="IPR036322">
    <property type="entry name" value="WD40_repeat_dom_sf"/>
</dbReference>
<dbReference type="GeneID" id="6498551"/>
<dbReference type="Proteomes" id="UP000007801">
    <property type="component" value="Unassembled WGS sequence"/>
</dbReference>
<dbReference type="AlphaFoldDB" id="B3MPL7"/>
<organism evidence="1 2">
    <name type="scientific">Drosophila ananassae</name>
    <name type="common">Fruit fly</name>
    <dbReference type="NCBI Taxonomy" id="7217"/>
    <lineage>
        <taxon>Eukaryota</taxon>
        <taxon>Metazoa</taxon>
        <taxon>Ecdysozoa</taxon>
        <taxon>Arthropoda</taxon>
        <taxon>Hexapoda</taxon>
        <taxon>Insecta</taxon>
        <taxon>Pterygota</taxon>
        <taxon>Neoptera</taxon>
        <taxon>Endopterygota</taxon>
        <taxon>Diptera</taxon>
        <taxon>Brachycera</taxon>
        <taxon>Muscomorpha</taxon>
        <taxon>Ephydroidea</taxon>
        <taxon>Drosophilidae</taxon>
        <taxon>Drosophila</taxon>
        <taxon>Sophophora</taxon>
    </lineage>
</organism>
<dbReference type="InterPro" id="IPR045139">
    <property type="entry name" value="Aladin"/>
</dbReference>
<dbReference type="OrthoDB" id="411991at2759"/>
<dbReference type="PANTHER" id="PTHR14494:SF0">
    <property type="entry name" value="ALADIN"/>
    <property type="match status" value="1"/>
</dbReference>
<evidence type="ECO:0008006" key="3">
    <source>
        <dbReference type="Google" id="ProtNLM"/>
    </source>
</evidence>
<dbReference type="FunCoup" id="B3MPL7">
    <property type="interactions" value="90"/>
</dbReference>
<protein>
    <recommendedName>
        <fullName evidence="3">Aladin</fullName>
    </recommendedName>
</protein>
<dbReference type="eggNOG" id="KOG2139">
    <property type="taxonomic scope" value="Eukaryota"/>
</dbReference>
<dbReference type="PANTHER" id="PTHR14494">
    <property type="entry name" value="ALADIN/ADRACALIN/AAAS"/>
    <property type="match status" value="1"/>
</dbReference>
<name>B3MPL7_DROAN</name>
<dbReference type="KEGG" id="dan:6498551"/>
<evidence type="ECO:0000313" key="2">
    <source>
        <dbReference type="Proteomes" id="UP000007801"/>
    </source>
</evidence>
<reference evidence="1 2" key="1">
    <citation type="journal article" date="2007" name="Nature">
        <title>Evolution of genes and genomes on the Drosophila phylogeny.</title>
        <authorList>
            <consortium name="Drosophila 12 Genomes Consortium"/>
            <person name="Clark A.G."/>
            <person name="Eisen M.B."/>
            <person name="Smith D.R."/>
            <person name="Bergman C.M."/>
            <person name="Oliver B."/>
            <person name="Markow T.A."/>
            <person name="Kaufman T.C."/>
            <person name="Kellis M."/>
            <person name="Gelbart W."/>
            <person name="Iyer V.N."/>
            <person name="Pollard D.A."/>
            <person name="Sackton T.B."/>
            <person name="Larracuente A.M."/>
            <person name="Singh N.D."/>
            <person name="Abad J.P."/>
            <person name="Abt D.N."/>
            <person name="Adryan B."/>
            <person name="Aguade M."/>
            <person name="Akashi H."/>
            <person name="Anderson W.W."/>
            <person name="Aquadro C.F."/>
            <person name="Ardell D.H."/>
            <person name="Arguello R."/>
            <person name="Artieri C.G."/>
            <person name="Barbash D.A."/>
            <person name="Barker D."/>
            <person name="Barsanti P."/>
            <person name="Batterham P."/>
            <person name="Batzoglou S."/>
            <person name="Begun D."/>
            <person name="Bhutkar A."/>
            <person name="Blanco E."/>
            <person name="Bosak S.A."/>
            <person name="Bradley R.K."/>
            <person name="Brand A.D."/>
            <person name="Brent M.R."/>
            <person name="Brooks A.N."/>
            <person name="Brown R.H."/>
            <person name="Butlin R.K."/>
            <person name="Caggese C."/>
            <person name="Calvi B.R."/>
            <person name="Bernardo de Carvalho A."/>
            <person name="Caspi A."/>
            <person name="Castrezana S."/>
            <person name="Celniker S.E."/>
            <person name="Chang J.L."/>
            <person name="Chapple C."/>
            <person name="Chatterji S."/>
            <person name="Chinwalla A."/>
            <person name="Civetta A."/>
            <person name="Clifton S.W."/>
            <person name="Comeron J.M."/>
            <person name="Costello J.C."/>
            <person name="Coyne J.A."/>
            <person name="Daub J."/>
            <person name="David R.G."/>
            <person name="Delcher A.L."/>
            <person name="Delehaunty K."/>
            <person name="Do C.B."/>
            <person name="Ebling H."/>
            <person name="Edwards K."/>
            <person name="Eickbush T."/>
            <person name="Evans J.D."/>
            <person name="Filipski A."/>
            <person name="Findeiss S."/>
            <person name="Freyhult E."/>
            <person name="Fulton L."/>
            <person name="Fulton R."/>
            <person name="Garcia A.C."/>
            <person name="Gardiner A."/>
            <person name="Garfield D.A."/>
            <person name="Garvin B.E."/>
            <person name="Gibson G."/>
            <person name="Gilbert D."/>
            <person name="Gnerre S."/>
            <person name="Godfrey J."/>
            <person name="Good R."/>
            <person name="Gotea V."/>
            <person name="Gravely B."/>
            <person name="Greenberg A.J."/>
            <person name="Griffiths-Jones S."/>
            <person name="Gross S."/>
            <person name="Guigo R."/>
            <person name="Gustafson E.A."/>
            <person name="Haerty W."/>
            <person name="Hahn M.W."/>
            <person name="Halligan D.L."/>
            <person name="Halpern A.L."/>
            <person name="Halter G.M."/>
            <person name="Han M.V."/>
            <person name="Heger A."/>
            <person name="Hillier L."/>
            <person name="Hinrichs A.S."/>
            <person name="Holmes I."/>
            <person name="Hoskins R.A."/>
            <person name="Hubisz M.J."/>
            <person name="Hultmark D."/>
            <person name="Huntley M.A."/>
            <person name="Jaffe D.B."/>
            <person name="Jagadeeshan S."/>
            <person name="Jeck W.R."/>
            <person name="Johnson J."/>
            <person name="Jones C.D."/>
            <person name="Jordan W.C."/>
            <person name="Karpen G.H."/>
            <person name="Kataoka E."/>
            <person name="Keightley P.D."/>
            <person name="Kheradpour P."/>
            <person name="Kirkness E.F."/>
            <person name="Koerich L.B."/>
            <person name="Kristiansen K."/>
            <person name="Kudrna D."/>
            <person name="Kulathinal R.J."/>
            <person name="Kumar S."/>
            <person name="Kwok R."/>
            <person name="Lander E."/>
            <person name="Langley C.H."/>
            <person name="Lapoint R."/>
            <person name="Lazzaro B.P."/>
            <person name="Lee S.J."/>
            <person name="Levesque L."/>
            <person name="Li R."/>
            <person name="Lin C.F."/>
            <person name="Lin M.F."/>
            <person name="Lindblad-Toh K."/>
            <person name="Llopart A."/>
            <person name="Long M."/>
            <person name="Low L."/>
            <person name="Lozovsky E."/>
            <person name="Lu J."/>
            <person name="Luo M."/>
            <person name="Machado C.A."/>
            <person name="Makalowski W."/>
            <person name="Marzo M."/>
            <person name="Matsuda M."/>
            <person name="Matzkin L."/>
            <person name="McAllister B."/>
            <person name="McBride C.S."/>
            <person name="McKernan B."/>
            <person name="McKernan K."/>
            <person name="Mendez-Lago M."/>
            <person name="Minx P."/>
            <person name="Mollenhauer M.U."/>
            <person name="Montooth K."/>
            <person name="Mount S.M."/>
            <person name="Mu X."/>
            <person name="Myers E."/>
            <person name="Negre B."/>
            <person name="Newfeld S."/>
            <person name="Nielsen R."/>
            <person name="Noor M.A."/>
            <person name="O'Grady P."/>
            <person name="Pachter L."/>
            <person name="Papaceit M."/>
            <person name="Parisi M.J."/>
            <person name="Parisi M."/>
            <person name="Parts L."/>
            <person name="Pedersen J.S."/>
            <person name="Pesole G."/>
            <person name="Phillippy A.M."/>
            <person name="Ponting C.P."/>
            <person name="Pop M."/>
            <person name="Porcelli D."/>
            <person name="Powell J.R."/>
            <person name="Prohaska S."/>
            <person name="Pruitt K."/>
            <person name="Puig M."/>
            <person name="Quesneville H."/>
            <person name="Ram K.R."/>
            <person name="Rand D."/>
            <person name="Rasmussen M.D."/>
            <person name="Reed L.K."/>
            <person name="Reenan R."/>
            <person name="Reily A."/>
            <person name="Remington K.A."/>
            <person name="Rieger T.T."/>
            <person name="Ritchie M.G."/>
            <person name="Robin C."/>
            <person name="Rogers Y.H."/>
            <person name="Rohde C."/>
            <person name="Rozas J."/>
            <person name="Rubenfield M.J."/>
            <person name="Ruiz A."/>
            <person name="Russo S."/>
            <person name="Salzberg S.L."/>
            <person name="Sanchez-Gracia A."/>
            <person name="Saranga D.J."/>
            <person name="Sato H."/>
            <person name="Schaeffer S.W."/>
            <person name="Schatz M.C."/>
            <person name="Schlenke T."/>
            <person name="Schwartz R."/>
            <person name="Segarra C."/>
            <person name="Singh R.S."/>
            <person name="Sirot L."/>
            <person name="Sirota M."/>
            <person name="Sisneros N.B."/>
            <person name="Smith C.D."/>
            <person name="Smith T.F."/>
            <person name="Spieth J."/>
            <person name="Stage D.E."/>
            <person name="Stark A."/>
            <person name="Stephan W."/>
            <person name="Strausberg R.L."/>
            <person name="Strempel S."/>
            <person name="Sturgill D."/>
            <person name="Sutton G."/>
            <person name="Sutton G.G."/>
            <person name="Tao W."/>
            <person name="Teichmann S."/>
            <person name="Tobari Y.N."/>
            <person name="Tomimura Y."/>
            <person name="Tsolas J.M."/>
            <person name="Valente V.L."/>
            <person name="Venter E."/>
            <person name="Venter J.C."/>
            <person name="Vicario S."/>
            <person name="Vieira F.G."/>
            <person name="Vilella A.J."/>
            <person name="Villasante A."/>
            <person name="Walenz B."/>
            <person name="Wang J."/>
            <person name="Wasserman M."/>
            <person name="Watts T."/>
            <person name="Wilson D."/>
            <person name="Wilson R.K."/>
            <person name="Wing R.A."/>
            <person name="Wolfner M.F."/>
            <person name="Wong A."/>
            <person name="Wong G.K."/>
            <person name="Wu C.I."/>
            <person name="Wu G."/>
            <person name="Yamamoto D."/>
            <person name="Yang H.P."/>
            <person name="Yang S.P."/>
            <person name="Yorke J.A."/>
            <person name="Yoshida K."/>
            <person name="Zdobnov E."/>
            <person name="Zhang P."/>
            <person name="Zhang Y."/>
            <person name="Zimin A.V."/>
            <person name="Baldwin J."/>
            <person name="Abdouelleil A."/>
            <person name="Abdulkadir J."/>
            <person name="Abebe A."/>
            <person name="Abera B."/>
            <person name="Abreu J."/>
            <person name="Acer S.C."/>
            <person name="Aftuck L."/>
            <person name="Alexander A."/>
            <person name="An P."/>
            <person name="Anderson E."/>
            <person name="Anderson S."/>
            <person name="Arachi H."/>
            <person name="Azer M."/>
            <person name="Bachantsang P."/>
            <person name="Barry A."/>
            <person name="Bayul T."/>
            <person name="Berlin A."/>
            <person name="Bessette D."/>
            <person name="Bloom T."/>
            <person name="Blye J."/>
            <person name="Boguslavskiy L."/>
            <person name="Bonnet C."/>
            <person name="Boukhgalter B."/>
            <person name="Bourzgui I."/>
            <person name="Brown A."/>
            <person name="Cahill P."/>
            <person name="Channer S."/>
            <person name="Cheshatsang Y."/>
            <person name="Chuda L."/>
            <person name="Citroen M."/>
            <person name="Collymore A."/>
            <person name="Cooke P."/>
            <person name="Costello M."/>
            <person name="D'Aco K."/>
            <person name="Daza R."/>
            <person name="De Haan G."/>
            <person name="DeGray S."/>
            <person name="DeMaso C."/>
            <person name="Dhargay N."/>
            <person name="Dooley K."/>
            <person name="Dooley E."/>
            <person name="Doricent M."/>
            <person name="Dorje P."/>
            <person name="Dorjee K."/>
            <person name="Dupes A."/>
            <person name="Elong R."/>
            <person name="Falk J."/>
            <person name="Farina A."/>
            <person name="Faro S."/>
            <person name="Ferguson D."/>
            <person name="Fisher S."/>
            <person name="Foley C.D."/>
            <person name="Franke A."/>
            <person name="Friedrich D."/>
            <person name="Gadbois L."/>
            <person name="Gearin G."/>
            <person name="Gearin C.R."/>
            <person name="Giannoukos G."/>
            <person name="Goode T."/>
            <person name="Graham J."/>
            <person name="Grandbois E."/>
            <person name="Grewal S."/>
            <person name="Gyaltsen K."/>
            <person name="Hafez N."/>
            <person name="Hagos B."/>
            <person name="Hall J."/>
            <person name="Henson C."/>
            <person name="Hollinger A."/>
            <person name="Honan T."/>
            <person name="Huard M.D."/>
            <person name="Hughes L."/>
            <person name="Hurhula B."/>
            <person name="Husby M.E."/>
            <person name="Kamat A."/>
            <person name="Kanga B."/>
            <person name="Kashin S."/>
            <person name="Khazanovich D."/>
            <person name="Kisner P."/>
            <person name="Lance K."/>
            <person name="Lara M."/>
            <person name="Lee W."/>
            <person name="Lennon N."/>
            <person name="Letendre F."/>
            <person name="LeVine R."/>
            <person name="Lipovsky A."/>
            <person name="Liu X."/>
            <person name="Liu J."/>
            <person name="Liu S."/>
            <person name="Lokyitsang T."/>
            <person name="Lokyitsang Y."/>
            <person name="Lubonja R."/>
            <person name="Lui A."/>
            <person name="MacDonald P."/>
            <person name="Magnisalis V."/>
            <person name="Maru K."/>
            <person name="Matthews C."/>
            <person name="McCusker W."/>
            <person name="McDonough S."/>
            <person name="Mehta T."/>
            <person name="Meldrim J."/>
            <person name="Meneus L."/>
            <person name="Mihai O."/>
            <person name="Mihalev A."/>
            <person name="Mihova T."/>
            <person name="Mittelman R."/>
            <person name="Mlenga V."/>
            <person name="Montmayeur A."/>
            <person name="Mulrain L."/>
            <person name="Navidi A."/>
            <person name="Naylor J."/>
            <person name="Negash T."/>
            <person name="Nguyen T."/>
            <person name="Nguyen N."/>
            <person name="Nicol R."/>
            <person name="Norbu C."/>
            <person name="Norbu N."/>
            <person name="Novod N."/>
            <person name="O'Neill B."/>
            <person name="Osman S."/>
            <person name="Markiewicz E."/>
            <person name="Oyono O.L."/>
            <person name="Patti C."/>
            <person name="Phunkhang P."/>
            <person name="Pierre F."/>
            <person name="Priest M."/>
            <person name="Raghuraman S."/>
            <person name="Rege F."/>
            <person name="Reyes R."/>
            <person name="Rise C."/>
            <person name="Rogov P."/>
            <person name="Ross K."/>
            <person name="Ryan E."/>
            <person name="Settipalli S."/>
            <person name="Shea T."/>
            <person name="Sherpa N."/>
            <person name="Shi L."/>
            <person name="Shih D."/>
            <person name="Sparrow T."/>
            <person name="Spaulding J."/>
            <person name="Stalker J."/>
            <person name="Stange-Thomann N."/>
            <person name="Stavropoulos S."/>
            <person name="Stone C."/>
            <person name="Strader C."/>
            <person name="Tesfaye S."/>
            <person name="Thomson T."/>
            <person name="Thoulutsang Y."/>
            <person name="Thoulutsang D."/>
            <person name="Topham K."/>
            <person name="Topping I."/>
            <person name="Tsamla T."/>
            <person name="Vassiliev H."/>
            <person name="Vo A."/>
            <person name="Wangchuk T."/>
            <person name="Wangdi T."/>
            <person name="Weiand M."/>
            <person name="Wilkinson J."/>
            <person name="Wilson A."/>
            <person name="Yadav S."/>
            <person name="Young G."/>
            <person name="Yu Q."/>
            <person name="Zembek L."/>
            <person name="Zhong D."/>
            <person name="Zimmer A."/>
            <person name="Zwirko Z."/>
            <person name="Jaffe D.B."/>
            <person name="Alvarez P."/>
            <person name="Brockman W."/>
            <person name="Butler J."/>
            <person name="Chin C."/>
            <person name="Gnerre S."/>
            <person name="Grabherr M."/>
            <person name="Kleber M."/>
            <person name="Mauceli E."/>
            <person name="MacCallum I."/>
        </authorList>
    </citation>
    <scope>NUCLEOTIDE SEQUENCE [LARGE SCALE GENOMIC DNA]</scope>
    <source>
        <strain evidence="2">Tucson 14024-0371.13</strain>
    </source>
</reference>
<dbReference type="Gene3D" id="2.130.10.10">
    <property type="entry name" value="YVTN repeat-like/Quinoprotein amine dehydrogenase"/>
    <property type="match status" value="1"/>
</dbReference>
<evidence type="ECO:0000313" key="1">
    <source>
        <dbReference type="EMBL" id="EDV32265.2"/>
    </source>
</evidence>